<dbReference type="Proteomes" id="UP001159363">
    <property type="component" value="Chromosome 1"/>
</dbReference>
<evidence type="ECO:0000313" key="2">
    <source>
        <dbReference type="Proteomes" id="UP001159363"/>
    </source>
</evidence>
<organism evidence="1 2">
    <name type="scientific">Dryococelus australis</name>
    <dbReference type="NCBI Taxonomy" id="614101"/>
    <lineage>
        <taxon>Eukaryota</taxon>
        <taxon>Metazoa</taxon>
        <taxon>Ecdysozoa</taxon>
        <taxon>Arthropoda</taxon>
        <taxon>Hexapoda</taxon>
        <taxon>Insecta</taxon>
        <taxon>Pterygota</taxon>
        <taxon>Neoptera</taxon>
        <taxon>Polyneoptera</taxon>
        <taxon>Phasmatodea</taxon>
        <taxon>Verophasmatodea</taxon>
        <taxon>Anareolatae</taxon>
        <taxon>Phasmatidae</taxon>
        <taxon>Eurycanthinae</taxon>
        <taxon>Dryococelus</taxon>
    </lineage>
</organism>
<keyword evidence="2" id="KW-1185">Reference proteome</keyword>
<dbReference type="EMBL" id="JARBHB010000001">
    <property type="protein sequence ID" value="KAJ8896975.1"/>
    <property type="molecule type" value="Genomic_DNA"/>
</dbReference>
<name>A0ABQ9IJU2_9NEOP</name>
<accession>A0ABQ9IJU2</accession>
<reference evidence="1 2" key="1">
    <citation type="submission" date="2023-02" db="EMBL/GenBank/DDBJ databases">
        <title>LHISI_Scaffold_Assembly.</title>
        <authorList>
            <person name="Stuart O.P."/>
            <person name="Cleave R."/>
            <person name="Magrath M.J.L."/>
            <person name="Mikheyev A.S."/>
        </authorList>
    </citation>
    <scope>NUCLEOTIDE SEQUENCE [LARGE SCALE GENOMIC DNA]</scope>
    <source>
        <strain evidence="1">Daus_M_001</strain>
        <tissue evidence="1">Leg muscle</tissue>
    </source>
</reference>
<proteinExistence type="predicted"/>
<evidence type="ECO:0000313" key="1">
    <source>
        <dbReference type="EMBL" id="KAJ8896975.1"/>
    </source>
</evidence>
<comment type="caution">
    <text evidence="1">The sequence shown here is derived from an EMBL/GenBank/DDBJ whole genome shotgun (WGS) entry which is preliminary data.</text>
</comment>
<protein>
    <submittedName>
        <fullName evidence="1">Uncharacterized protein</fullName>
    </submittedName>
</protein>
<sequence>MQNDLAQLLSVEPEIQLLVAKHMELRDVAMNHHRYNNALHVGYPETSLSVEDVEYMIFTSQPVQLLIKSMKYRLMKYESLRNSQVQEIQKLKSVIFRCGNFKASDICAKGYRISEI</sequence>
<gene>
    <name evidence="1" type="ORF">PR048_002321</name>
</gene>